<gene>
    <name evidence="1" type="ORF">BleG1_1705</name>
</gene>
<dbReference type="OrthoDB" id="9801938at2"/>
<dbReference type="Proteomes" id="UP000027142">
    <property type="component" value="Chromosome"/>
</dbReference>
<proteinExistence type="predicted"/>
<organism evidence="1 2">
    <name type="scientific">Shouchella lehensis G1</name>
    <dbReference type="NCBI Taxonomy" id="1246626"/>
    <lineage>
        <taxon>Bacteria</taxon>
        <taxon>Bacillati</taxon>
        <taxon>Bacillota</taxon>
        <taxon>Bacilli</taxon>
        <taxon>Bacillales</taxon>
        <taxon>Bacillaceae</taxon>
        <taxon>Shouchella</taxon>
    </lineage>
</organism>
<dbReference type="SUPFAM" id="SSF100950">
    <property type="entry name" value="NagB/RpiA/CoA transferase-like"/>
    <property type="match status" value="1"/>
</dbReference>
<dbReference type="Pfam" id="PF01812">
    <property type="entry name" value="5-FTHF_cyc-lig"/>
    <property type="match status" value="1"/>
</dbReference>
<dbReference type="PATRIC" id="fig|1246626.3.peg.1698"/>
<dbReference type="GO" id="GO:0005737">
    <property type="term" value="C:cytoplasm"/>
    <property type="evidence" value="ECO:0007669"/>
    <property type="project" value="TreeGrafter"/>
</dbReference>
<evidence type="ECO:0000313" key="1">
    <source>
        <dbReference type="EMBL" id="AIC94283.1"/>
    </source>
</evidence>
<dbReference type="AlphaFoldDB" id="A0A060M146"/>
<reference evidence="1 2" key="1">
    <citation type="journal article" date="2014" name="Gene">
        <title>A comparative genomic analysis of the alkalitolerant soil bacterium Bacillus lehensis G1.</title>
        <authorList>
            <person name="Noor Y.M."/>
            <person name="Samsulrizal N.H."/>
            <person name="Jema'on N.A."/>
            <person name="Low K.O."/>
            <person name="Ramli A.N."/>
            <person name="Alias N.I."/>
            <person name="Damis S.I."/>
            <person name="Fuzi S.F."/>
            <person name="Isa M.N."/>
            <person name="Murad A.M."/>
            <person name="Raih M.F."/>
            <person name="Bakar F.D."/>
            <person name="Najimudin N."/>
            <person name="Mahadi N.M."/>
            <person name="Illias R.M."/>
        </authorList>
    </citation>
    <scope>NUCLEOTIDE SEQUENCE [LARGE SCALE GENOMIC DNA]</scope>
    <source>
        <strain evidence="1 2">G1</strain>
    </source>
</reference>
<dbReference type="STRING" id="1246626.BleG1_1705"/>
<dbReference type="eggNOG" id="COG0212">
    <property type="taxonomic scope" value="Bacteria"/>
</dbReference>
<dbReference type="KEGG" id="ble:BleG1_1705"/>
<dbReference type="RefSeq" id="WP_038479455.1">
    <property type="nucleotide sequence ID" value="NZ_CP003923.1"/>
</dbReference>
<name>A0A060M146_9BACI</name>
<dbReference type="EMBL" id="CP003923">
    <property type="protein sequence ID" value="AIC94283.1"/>
    <property type="molecule type" value="Genomic_DNA"/>
</dbReference>
<dbReference type="InterPro" id="IPR024185">
    <property type="entry name" value="FTHF_cligase-like_sf"/>
</dbReference>
<dbReference type="InterPro" id="IPR037171">
    <property type="entry name" value="NagB/RpiA_transferase-like"/>
</dbReference>
<protein>
    <submittedName>
        <fullName evidence="1">Methenyltetrahydrofolate synthase domain-containing protein</fullName>
    </submittedName>
</protein>
<keyword evidence="2" id="KW-1185">Reference proteome</keyword>
<evidence type="ECO:0000313" key="2">
    <source>
        <dbReference type="Proteomes" id="UP000027142"/>
    </source>
</evidence>
<sequence length="236" mass="26829">MNKQEIREQVWEQMMDEKVARFPFPIKGRIPNFKGAESAAEWIRQTDLYKQASIIKVNPDSPQLPLRAAILADGKILFVPTPRLKDGFIQVKPEWVPPNEYRKAASLTHIKSYGKVIPLKDLPQIDLMVMGSVAVDRKGRRIGKGAGYADREYAILRELSQKEMPVFTTIHSSQLIESDLPLNPYDVTMDYIATEKELIPIHSTHPKPTGILWDQVPDSDLSDMPILQELKTLKNS</sequence>
<dbReference type="Gene3D" id="3.40.50.10420">
    <property type="entry name" value="NagB/RpiA/CoA transferase-like"/>
    <property type="match status" value="1"/>
</dbReference>
<dbReference type="InterPro" id="IPR002698">
    <property type="entry name" value="FTHF_cligase"/>
</dbReference>
<dbReference type="PANTHER" id="PTHR13017">
    <property type="entry name" value="5-FORMYLTETRAHYDROFOLATE CYCLO-LIGASE-RELATED"/>
    <property type="match status" value="1"/>
</dbReference>
<dbReference type="PANTHER" id="PTHR13017:SF0">
    <property type="entry name" value="METHENYLTETRAHYDROFOLATE SYNTHASE DOMAIN-CONTAINING PROTEIN"/>
    <property type="match status" value="1"/>
</dbReference>
<accession>A0A060M146</accession>
<dbReference type="HOGENOM" id="CLU_031500_2_0_9"/>